<evidence type="ECO:0000313" key="2">
    <source>
        <dbReference type="EMBL" id="GAG60220.1"/>
    </source>
</evidence>
<name>X0YVF5_9ZZZZ</name>
<feature type="domain" description="4Fe-4S ferredoxin-type" evidence="1">
    <location>
        <begin position="124"/>
        <end position="152"/>
    </location>
</feature>
<dbReference type="PROSITE" id="PS51379">
    <property type="entry name" value="4FE4S_FER_2"/>
    <property type="match status" value="2"/>
</dbReference>
<reference evidence="2" key="1">
    <citation type="journal article" date="2014" name="Front. Microbiol.">
        <title>High frequency of phylogenetically diverse reductive dehalogenase-homologous genes in deep subseafloor sedimentary metagenomes.</title>
        <authorList>
            <person name="Kawai M."/>
            <person name="Futagami T."/>
            <person name="Toyoda A."/>
            <person name="Takaki Y."/>
            <person name="Nishi S."/>
            <person name="Hori S."/>
            <person name="Arai W."/>
            <person name="Tsubouchi T."/>
            <person name="Morono Y."/>
            <person name="Uchiyama I."/>
            <person name="Ito T."/>
            <person name="Fujiyama A."/>
            <person name="Inagaki F."/>
            <person name="Takami H."/>
        </authorList>
    </citation>
    <scope>NUCLEOTIDE SEQUENCE</scope>
    <source>
        <strain evidence="2">Expedition CK06-06</strain>
    </source>
</reference>
<feature type="non-terminal residue" evidence="2">
    <location>
        <position position="1"/>
    </location>
</feature>
<proteinExistence type="predicted"/>
<dbReference type="Gene3D" id="3.30.70.20">
    <property type="match status" value="1"/>
</dbReference>
<gene>
    <name evidence="2" type="ORF">S01H4_12070</name>
</gene>
<organism evidence="2">
    <name type="scientific">marine sediment metagenome</name>
    <dbReference type="NCBI Taxonomy" id="412755"/>
    <lineage>
        <taxon>unclassified sequences</taxon>
        <taxon>metagenomes</taxon>
        <taxon>ecological metagenomes</taxon>
    </lineage>
</organism>
<dbReference type="InterPro" id="IPR017900">
    <property type="entry name" value="4Fe4S_Fe_S_CS"/>
</dbReference>
<accession>X0YVF5</accession>
<dbReference type="PROSITE" id="PS00198">
    <property type="entry name" value="4FE4S_FER_1"/>
    <property type="match status" value="1"/>
</dbReference>
<evidence type="ECO:0000259" key="1">
    <source>
        <dbReference type="PROSITE" id="PS51379"/>
    </source>
</evidence>
<comment type="caution">
    <text evidence="2">The sequence shown here is derived from an EMBL/GenBank/DDBJ whole genome shotgun (WGS) entry which is preliminary data.</text>
</comment>
<dbReference type="EMBL" id="BART01005048">
    <property type="protein sequence ID" value="GAG60220.1"/>
    <property type="molecule type" value="Genomic_DNA"/>
</dbReference>
<dbReference type="SUPFAM" id="SSF54862">
    <property type="entry name" value="4Fe-4S ferredoxins"/>
    <property type="match status" value="1"/>
</dbReference>
<sequence length="215" mass="23478">QSITNYDDIKQIIENIGEPIAVMDCICRKGTDLIGEPCKKTDLRETCLTFRRGADSFIEKGLAREITKEEAFKILEGAKEDGLVLQPGNSLHPMSMCICCGCCCGVLVSQKMLPGMAQLFATNFYAEVDPSICEGCGTCEERCNLDAVHVENNIAQVDKTNCIGCGVCVPKCPSGAMELVKKEEETLPPVNTMATYTTIMDRKAALAREEKSFVC</sequence>
<dbReference type="Pfam" id="PF00037">
    <property type="entry name" value="Fer4"/>
    <property type="match status" value="1"/>
</dbReference>
<dbReference type="AlphaFoldDB" id="X0YVF5"/>
<dbReference type="InterPro" id="IPR017896">
    <property type="entry name" value="4Fe4S_Fe-S-bd"/>
</dbReference>
<feature type="domain" description="4Fe-4S ferredoxin-type" evidence="1">
    <location>
        <begin position="153"/>
        <end position="182"/>
    </location>
</feature>
<protein>
    <recommendedName>
        <fullName evidence="1">4Fe-4S ferredoxin-type domain-containing protein</fullName>
    </recommendedName>
</protein>